<sequence length="67" mass="7538">MSHNTSPLCQIRTSYHRGIEIHSTTETFKKQSWADQNGHILPTVPQLYLYFQGQVLAVTAPATVPAR</sequence>
<evidence type="ECO:0000313" key="1">
    <source>
        <dbReference type="EMBL" id="JAH88845.1"/>
    </source>
</evidence>
<reference evidence="1" key="1">
    <citation type="submission" date="2014-11" db="EMBL/GenBank/DDBJ databases">
        <authorList>
            <person name="Amaro Gonzalez C."/>
        </authorList>
    </citation>
    <scope>NUCLEOTIDE SEQUENCE</scope>
</reference>
<dbReference type="AlphaFoldDB" id="A0A0E9WH03"/>
<organism evidence="1">
    <name type="scientific">Anguilla anguilla</name>
    <name type="common">European freshwater eel</name>
    <name type="synonym">Muraena anguilla</name>
    <dbReference type="NCBI Taxonomy" id="7936"/>
    <lineage>
        <taxon>Eukaryota</taxon>
        <taxon>Metazoa</taxon>
        <taxon>Chordata</taxon>
        <taxon>Craniata</taxon>
        <taxon>Vertebrata</taxon>
        <taxon>Euteleostomi</taxon>
        <taxon>Actinopterygii</taxon>
        <taxon>Neopterygii</taxon>
        <taxon>Teleostei</taxon>
        <taxon>Anguilliformes</taxon>
        <taxon>Anguillidae</taxon>
        <taxon>Anguilla</taxon>
    </lineage>
</organism>
<protein>
    <submittedName>
        <fullName evidence="1">Uncharacterized protein</fullName>
    </submittedName>
</protein>
<proteinExistence type="predicted"/>
<reference evidence="1" key="2">
    <citation type="journal article" date="2015" name="Fish Shellfish Immunol.">
        <title>Early steps in the European eel (Anguilla anguilla)-Vibrio vulnificus interaction in the gills: Role of the RtxA13 toxin.</title>
        <authorList>
            <person name="Callol A."/>
            <person name="Pajuelo D."/>
            <person name="Ebbesson L."/>
            <person name="Teles M."/>
            <person name="MacKenzie S."/>
            <person name="Amaro C."/>
        </authorList>
    </citation>
    <scope>NUCLEOTIDE SEQUENCE</scope>
</reference>
<dbReference type="EMBL" id="GBXM01019732">
    <property type="protein sequence ID" value="JAH88845.1"/>
    <property type="molecule type" value="Transcribed_RNA"/>
</dbReference>
<accession>A0A0E9WH03</accession>
<name>A0A0E9WH03_ANGAN</name>